<dbReference type="AlphaFoldDB" id="A0A2U1JP90"/>
<protein>
    <recommendedName>
        <fullName evidence="3">Magnesium and cobalt transport protein CorA</fullName>
    </recommendedName>
</protein>
<accession>A0A2U1JP90</accession>
<dbReference type="Proteomes" id="UP000245449">
    <property type="component" value="Unassembled WGS sequence"/>
</dbReference>
<sequence length="101" mass="12371">MCYNINDKRRLYWLLDEYLLTKINESTFSDEFHNTFVNELDYNDFKEIEYSIFFELSNISEKFSPYEEDHKLWSGFTTVEELKKKIVETKEKLKSLNFLDK</sequence>
<comment type="caution">
    <text evidence="1">The sequence shown here is derived from an EMBL/GenBank/DDBJ whole genome shotgun (WGS) entry which is preliminary data.</text>
</comment>
<organism evidence="1 2">
    <name type="scientific">Flavobacterium psychrotolerans</name>
    <dbReference type="NCBI Taxonomy" id="2169410"/>
    <lineage>
        <taxon>Bacteria</taxon>
        <taxon>Pseudomonadati</taxon>
        <taxon>Bacteroidota</taxon>
        <taxon>Flavobacteriia</taxon>
        <taxon>Flavobacteriales</taxon>
        <taxon>Flavobacteriaceae</taxon>
        <taxon>Flavobacterium</taxon>
    </lineage>
</organism>
<evidence type="ECO:0008006" key="3">
    <source>
        <dbReference type="Google" id="ProtNLM"/>
    </source>
</evidence>
<evidence type="ECO:0000313" key="2">
    <source>
        <dbReference type="Proteomes" id="UP000245449"/>
    </source>
</evidence>
<reference evidence="1 2" key="1">
    <citation type="submission" date="2018-04" db="EMBL/GenBank/DDBJ databases">
        <title>Flavobacterium sp. nov., isolated from glacier ice.</title>
        <authorList>
            <person name="Liu Q."/>
            <person name="Xin Y.-H."/>
        </authorList>
    </citation>
    <scope>NUCLEOTIDE SEQUENCE [LARGE SCALE GENOMIC DNA]</scope>
    <source>
        <strain evidence="1 2">RB1R5</strain>
    </source>
</reference>
<dbReference type="RefSeq" id="WP_116723679.1">
    <property type="nucleotide sequence ID" value="NZ_QCZI01000002.1"/>
</dbReference>
<evidence type="ECO:0000313" key="1">
    <source>
        <dbReference type="EMBL" id="PWA06779.1"/>
    </source>
</evidence>
<keyword evidence="2" id="KW-1185">Reference proteome</keyword>
<gene>
    <name evidence="1" type="ORF">DB895_01985</name>
</gene>
<dbReference type="EMBL" id="QCZI01000002">
    <property type="protein sequence ID" value="PWA06779.1"/>
    <property type="molecule type" value="Genomic_DNA"/>
</dbReference>
<name>A0A2U1JP90_9FLAO</name>
<proteinExistence type="predicted"/>
<dbReference type="OrthoDB" id="1048590at2"/>